<keyword evidence="5" id="KW-0863">Zinc-finger</keyword>
<evidence type="ECO:0000313" key="9">
    <source>
        <dbReference type="EMBL" id="KAK2173002.1"/>
    </source>
</evidence>
<keyword evidence="7" id="KW-0862">Zinc</keyword>
<feature type="non-terminal residue" evidence="9">
    <location>
        <position position="1"/>
    </location>
</feature>
<dbReference type="GO" id="GO:0008270">
    <property type="term" value="F:zinc ion binding"/>
    <property type="evidence" value="ECO:0007669"/>
    <property type="project" value="UniProtKB-KW"/>
</dbReference>
<feature type="domain" description="Mind bomb SH3 repeat" evidence="8">
    <location>
        <begin position="8"/>
        <end position="46"/>
    </location>
</feature>
<comment type="pathway">
    <text evidence="1">Protein modification; protein ubiquitination.</text>
</comment>
<organism evidence="9 10">
    <name type="scientific">Ridgeia piscesae</name>
    <name type="common">Tubeworm</name>
    <dbReference type="NCBI Taxonomy" id="27915"/>
    <lineage>
        <taxon>Eukaryota</taxon>
        <taxon>Metazoa</taxon>
        <taxon>Spiralia</taxon>
        <taxon>Lophotrochozoa</taxon>
        <taxon>Annelida</taxon>
        <taxon>Polychaeta</taxon>
        <taxon>Sedentaria</taxon>
        <taxon>Canalipalpata</taxon>
        <taxon>Sabellida</taxon>
        <taxon>Siboglinidae</taxon>
        <taxon>Ridgeia</taxon>
    </lineage>
</organism>
<evidence type="ECO:0000313" key="10">
    <source>
        <dbReference type="Proteomes" id="UP001209878"/>
    </source>
</evidence>
<comment type="caution">
    <text evidence="9">The sequence shown here is derived from an EMBL/GenBank/DDBJ whole genome shotgun (WGS) entry which is preliminary data.</text>
</comment>
<dbReference type="GO" id="GO:0016740">
    <property type="term" value="F:transferase activity"/>
    <property type="evidence" value="ECO:0007669"/>
    <property type="project" value="UniProtKB-KW"/>
</dbReference>
<gene>
    <name evidence="9" type="ORF">NP493_911g00002</name>
</gene>
<reference evidence="9" key="1">
    <citation type="journal article" date="2023" name="Mol. Biol. Evol.">
        <title>Third-Generation Sequencing Reveals the Adaptive Role of the Epigenome in Three Deep-Sea Polychaetes.</title>
        <authorList>
            <person name="Perez M."/>
            <person name="Aroh O."/>
            <person name="Sun Y."/>
            <person name="Lan Y."/>
            <person name="Juniper S.K."/>
            <person name="Young C.R."/>
            <person name="Angers B."/>
            <person name="Qian P.Y."/>
        </authorList>
    </citation>
    <scope>NUCLEOTIDE SEQUENCE</scope>
    <source>
        <strain evidence="9">R07B-5</strain>
    </source>
</reference>
<evidence type="ECO:0000256" key="2">
    <source>
        <dbReference type="ARBA" id="ARBA00022679"/>
    </source>
</evidence>
<dbReference type="InterPro" id="IPR040847">
    <property type="entry name" value="SH3_15"/>
</dbReference>
<accession>A0AAD9NJU8</accession>
<keyword evidence="10" id="KW-1185">Reference proteome</keyword>
<evidence type="ECO:0000256" key="5">
    <source>
        <dbReference type="ARBA" id="ARBA00022771"/>
    </source>
</evidence>
<evidence type="ECO:0000256" key="1">
    <source>
        <dbReference type="ARBA" id="ARBA00004906"/>
    </source>
</evidence>
<dbReference type="EMBL" id="JAODUO010000912">
    <property type="protein sequence ID" value="KAK2173002.1"/>
    <property type="molecule type" value="Genomic_DNA"/>
</dbReference>
<dbReference type="Proteomes" id="UP001209878">
    <property type="component" value="Unassembled WGS sequence"/>
</dbReference>
<keyword evidence="2" id="KW-0808">Transferase</keyword>
<evidence type="ECO:0000256" key="3">
    <source>
        <dbReference type="ARBA" id="ARBA00022723"/>
    </source>
</evidence>
<dbReference type="Pfam" id="PF18346">
    <property type="entry name" value="SH3_15"/>
    <property type="match status" value="1"/>
</dbReference>
<evidence type="ECO:0000256" key="6">
    <source>
        <dbReference type="ARBA" id="ARBA00022786"/>
    </source>
</evidence>
<keyword evidence="3" id="KW-0479">Metal-binding</keyword>
<proteinExistence type="predicted"/>
<evidence type="ECO:0000259" key="8">
    <source>
        <dbReference type="Pfam" id="PF18346"/>
    </source>
</evidence>
<protein>
    <recommendedName>
        <fullName evidence="8">Mind bomb SH3 repeat domain-containing protein</fullName>
    </recommendedName>
</protein>
<sequence length="61" mass="6914">SFQTFLKGERVRVEADESRASRLQKGHGGWNSKMKKYLGKVGIVKDKRLHVVVVQFADGKL</sequence>
<dbReference type="AlphaFoldDB" id="A0AAD9NJU8"/>
<keyword evidence="6" id="KW-0833">Ubl conjugation pathway</keyword>
<evidence type="ECO:0000256" key="4">
    <source>
        <dbReference type="ARBA" id="ARBA00022737"/>
    </source>
</evidence>
<name>A0AAD9NJU8_RIDPI</name>
<keyword evidence="4" id="KW-0677">Repeat</keyword>
<evidence type="ECO:0000256" key="7">
    <source>
        <dbReference type="ARBA" id="ARBA00022833"/>
    </source>
</evidence>